<proteinExistence type="predicted"/>
<accession>A0A445B656</accession>
<dbReference type="EMBL" id="SDMP01000010">
    <property type="protein sequence ID" value="RYR34164.1"/>
    <property type="molecule type" value="Genomic_DNA"/>
</dbReference>
<protein>
    <submittedName>
        <fullName evidence="1">Uncharacterized protein</fullName>
    </submittedName>
</protein>
<organism evidence="1 2">
    <name type="scientific">Arachis hypogaea</name>
    <name type="common">Peanut</name>
    <dbReference type="NCBI Taxonomy" id="3818"/>
    <lineage>
        <taxon>Eukaryota</taxon>
        <taxon>Viridiplantae</taxon>
        <taxon>Streptophyta</taxon>
        <taxon>Embryophyta</taxon>
        <taxon>Tracheophyta</taxon>
        <taxon>Spermatophyta</taxon>
        <taxon>Magnoliopsida</taxon>
        <taxon>eudicotyledons</taxon>
        <taxon>Gunneridae</taxon>
        <taxon>Pentapetalae</taxon>
        <taxon>rosids</taxon>
        <taxon>fabids</taxon>
        <taxon>Fabales</taxon>
        <taxon>Fabaceae</taxon>
        <taxon>Papilionoideae</taxon>
        <taxon>50 kb inversion clade</taxon>
        <taxon>dalbergioids sensu lato</taxon>
        <taxon>Dalbergieae</taxon>
        <taxon>Pterocarpus clade</taxon>
        <taxon>Arachis</taxon>
    </lineage>
</organism>
<dbReference type="Proteomes" id="UP000289738">
    <property type="component" value="Chromosome A10"/>
</dbReference>
<dbReference type="AlphaFoldDB" id="A0A445B656"/>
<evidence type="ECO:0000313" key="2">
    <source>
        <dbReference type="Proteomes" id="UP000289738"/>
    </source>
</evidence>
<gene>
    <name evidence="1" type="ORF">Ahy_A10g048898</name>
</gene>
<reference evidence="1 2" key="1">
    <citation type="submission" date="2019-01" db="EMBL/GenBank/DDBJ databases">
        <title>Sequencing of cultivated peanut Arachis hypogaea provides insights into genome evolution and oil improvement.</title>
        <authorList>
            <person name="Chen X."/>
        </authorList>
    </citation>
    <scope>NUCLEOTIDE SEQUENCE [LARGE SCALE GENOMIC DNA]</scope>
    <source>
        <strain evidence="2">cv. Fuhuasheng</strain>
        <tissue evidence="1">Leaves</tissue>
    </source>
</reference>
<keyword evidence="2" id="KW-1185">Reference proteome</keyword>
<sequence length="78" mass="9129">MGTISQYHFKLNSKMVDEAIRPLVETDPSLKVKSIIAEVFFRFNYNISYRVPNTTMCNVIAGYSRTVKKYNINYKLKE</sequence>
<comment type="caution">
    <text evidence="1">The sequence shown here is derived from an EMBL/GenBank/DDBJ whole genome shotgun (WGS) entry which is preliminary data.</text>
</comment>
<name>A0A445B656_ARAHY</name>
<evidence type="ECO:0000313" key="1">
    <source>
        <dbReference type="EMBL" id="RYR34164.1"/>
    </source>
</evidence>